<keyword evidence="5" id="KW-0456">Lyase</keyword>
<dbReference type="SUPFAM" id="SSF50621">
    <property type="entry name" value="Alanine racemase C-terminal domain-like"/>
    <property type="match status" value="1"/>
</dbReference>
<comment type="cofactor">
    <cofactor evidence="1 3">
        <name>pyridoxal 5'-phosphate</name>
        <dbReference type="ChEBI" id="CHEBI:597326"/>
    </cofactor>
</comment>
<sequence>MWVEKAMKEVAKAHLFPKHTHLLLMNLTELQRRMQAVQQAFQAVLPTGNNQNIEFLHAFAVKANPLQCVLETAVQQQMGLETASIGEFILSERVLQGSHQEERRIVFDSPAKTIEEVYHALQVKCYLNVDNFQELDRIIEIQKGAYKDSFPPLPEIKAIVGIRVNPQTVQSASNALLATGGAVSKFGVSLHDEGNMEKILQYVEQYHDTINLTMLHVHSGSQGLSLDTMVAGVRTIVSLAEHERIKNYINVIDIGGGFPVDFTSDEETLTIADYARELSEKVPQLFRPDGRRTILTEFGRSLAAKSGILISRVEYVKQSGGRQIISQHIGADLAVRTVWQPSHWPLRVRVYDEEGNLRQGEEHGMRTDVAGPCCNSGCMLTREAPLPLDVKPLRDLIVVHDVGGYYHSSFSLYNLRQMCACYAYREGEEPSLTCVKHPQSVEETIRLFQTDA</sequence>
<dbReference type="EMBL" id="KC503345">
    <property type="protein sequence ID" value="AGT02511.1"/>
    <property type="molecule type" value="Genomic_DNA"/>
</dbReference>
<dbReference type="PANTHER" id="PTHR43727:SF3">
    <property type="entry name" value="GROUP IV DECARBOXYLASE"/>
    <property type="match status" value="1"/>
</dbReference>
<dbReference type="SUPFAM" id="SSF51419">
    <property type="entry name" value="PLP-binding barrel"/>
    <property type="match status" value="1"/>
</dbReference>
<feature type="domain" description="Orn/DAP/Arg decarboxylase 2 N-terminal" evidence="4">
    <location>
        <begin position="30"/>
        <end position="304"/>
    </location>
</feature>
<dbReference type="AlphaFoldDB" id="U5KLH2"/>
<dbReference type="GO" id="GO:0008836">
    <property type="term" value="F:diaminopimelate decarboxylase activity"/>
    <property type="evidence" value="ECO:0007669"/>
    <property type="project" value="UniProtKB-EC"/>
</dbReference>
<protein>
    <submittedName>
        <fullName evidence="5">Diaminopimelate decarboxylase</fullName>
        <ecNumber evidence="5">4.1.1.20</ecNumber>
    </submittedName>
</protein>
<keyword evidence="2 3" id="KW-0663">Pyridoxal phosphate</keyword>
<evidence type="ECO:0000259" key="4">
    <source>
        <dbReference type="Pfam" id="PF02784"/>
    </source>
</evidence>
<reference evidence="5" key="1">
    <citation type="submission" date="2013-01" db="EMBL/GenBank/DDBJ databases">
        <title>Genomic Cooperation Between Trypanosomatids and Their Bacterial Endosymbionts in the Synthesis of Essential Amino Acids Heavily Influenced by Multiple Lateral Gene Transfer Events.</title>
        <authorList>
            <person name="Alves J.M.P."/>
            <person name="Klein C."/>
            <person name="Maia da Silva F."/>
            <person name="Costa Martins A.G."/>
            <person name="Serrano M.G."/>
            <person name="Buck G.A."/>
            <person name="Vasconcelos A.T.R."/>
            <person name="France-Sagot M."/>
            <person name="Teixeira M.M.G."/>
            <person name="Motta M.C.M."/>
            <person name="Camargo E.P."/>
        </authorList>
    </citation>
    <scope>NUCLEOTIDE SEQUENCE</scope>
</reference>
<dbReference type="PRINTS" id="PR01179">
    <property type="entry name" value="ODADCRBXLASE"/>
</dbReference>
<evidence type="ECO:0000256" key="2">
    <source>
        <dbReference type="ARBA" id="ARBA00022898"/>
    </source>
</evidence>
<name>U5KLH2_9TRYP</name>
<dbReference type="Gene3D" id="2.40.37.10">
    <property type="entry name" value="Lyase, Ornithine Decarboxylase, Chain A, domain 1"/>
    <property type="match status" value="1"/>
</dbReference>
<dbReference type="Gene3D" id="3.20.20.10">
    <property type="entry name" value="Alanine racemase"/>
    <property type="match status" value="1"/>
</dbReference>
<dbReference type="GO" id="GO:0009089">
    <property type="term" value="P:lysine biosynthetic process via diaminopimelate"/>
    <property type="evidence" value="ECO:0007669"/>
    <property type="project" value="TreeGrafter"/>
</dbReference>
<dbReference type="VEuPathDB" id="TriTrypDB:ADEAN_001018600"/>
<evidence type="ECO:0000256" key="3">
    <source>
        <dbReference type="PIRSR" id="PIRSR600183-50"/>
    </source>
</evidence>
<dbReference type="InterPro" id="IPR029066">
    <property type="entry name" value="PLP-binding_barrel"/>
</dbReference>
<evidence type="ECO:0000256" key="1">
    <source>
        <dbReference type="ARBA" id="ARBA00001933"/>
    </source>
</evidence>
<dbReference type="PANTHER" id="PTHR43727">
    <property type="entry name" value="DIAMINOPIMELATE DECARBOXYLASE"/>
    <property type="match status" value="1"/>
</dbReference>
<dbReference type="InterPro" id="IPR022644">
    <property type="entry name" value="De-COase2_N"/>
</dbReference>
<feature type="active site" description="Proton donor" evidence="3">
    <location>
        <position position="374"/>
    </location>
</feature>
<feature type="modified residue" description="N6-(pyridoxal phosphate)lysine" evidence="3">
    <location>
        <position position="62"/>
    </location>
</feature>
<evidence type="ECO:0000313" key="5">
    <source>
        <dbReference type="EMBL" id="AGT02511.1"/>
    </source>
</evidence>
<accession>U5KLH2</accession>
<dbReference type="InterPro" id="IPR000183">
    <property type="entry name" value="Orn/DAP/Arg_de-COase"/>
</dbReference>
<organism evidence="5">
    <name type="scientific">Angomonas deanei</name>
    <dbReference type="NCBI Taxonomy" id="59799"/>
    <lineage>
        <taxon>Eukaryota</taxon>
        <taxon>Discoba</taxon>
        <taxon>Euglenozoa</taxon>
        <taxon>Kinetoplastea</taxon>
        <taxon>Metakinetoplastina</taxon>
        <taxon>Trypanosomatida</taxon>
        <taxon>Trypanosomatidae</taxon>
        <taxon>Strigomonadinae</taxon>
        <taxon>Angomonas</taxon>
    </lineage>
</organism>
<proteinExistence type="predicted"/>
<dbReference type="InterPro" id="IPR009006">
    <property type="entry name" value="Ala_racemase/Decarboxylase_C"/>
</dbReference>
<dbReference type="Pfam" id="PF02784">
    <property type="entry name" value="Orn_Arg_deC_N"/>
    <property type="match status" value="1"/>
</dbReference>
<dbReference type="EC" id="4.1.1.20" evidence="5"/>